<evidence type="ECO:0000256" key="1">
    <source>
        <dbReference type="ARBA" id="ARBA00023157"/>
    </source>
</evidence>
<feature type="signal peptide" evidence="3">
    <location>
        <begin position="1"/>
        <end position="16"/>
    </location>
</feature>
<dbReference type="Pfam" id="PF25057">
    <property type="entry name" value="CUT_N"/>
    <property type="match status" value="1"/>
</dbReference>
<keyword evidence="6" id="KW-1185">Reference proteome</keyword>
<keyword evidence="2" id="KW-1133">Transmembrane helix</keyword>
<dbReference type="PANTHER" id="PTHR46560:SF4">
    <property type="entry name" value="DUSKY"/>
    <property type="match status" value="1"/>
</dbReference>
<keyword evidence="3" id="KW-0732">Signal</keyword>
<gene>
    <name evidence="5" type="ORF">DGAL_LOCUS12650</name>
</gene>
<protein>
    <recommendedName>
        <fullName evidence="4">ZP domain-containing protein</fullName>
    </recommendedName>
</protein>
<accession>A0A8J2S4B8</accession>
<dbReference type="InterPro" id="IPR056953">
    <property type="entry name" value="CUT_N"/>
</dbReference>
<dbReference type="Proteomes" id="UP000789390">
    <property type="component" value="Unassembled WGS sequence"/>
</dbReference>
<dbReference type="InterPro" id="IPR042235">
    <property type="entry name" value="ZP-C_dom"/>
</dbReference>
<evidence type="ECO:0000259" key="4">
    <source>
        <dbReference type="PROSITE" id="PS51034"/>
    </source>
</evidence>
<dbReference type="InterPro" id="IPR055355">
    <property type="entry name" value="ZP-C"/>
</dbReference>
<feature type="chain" id="PRO_5035189983" description="ZP domain-containing protein" evidence="3">
    <location>
        <begin position="17"/>
        <end position="578"/>
    </location>
</feature>
<name>A0A8J2S4B8_9CRUS</name>
<sequence length="578" mass="62661">MRIFLAALFILGHALAGLPHAPTLTAQINADKLKHNERLLPIVVQQKTPNVPGSGVRILRQQPSGYQYQVPTPSFFLPTQASNQIQAAVTLPQSLLPVSTAPPPVIGSTTYPATAYLPPSTPQPTTAAPVQLLPEVIIVEPIRPVTIPAFIAPATTAPITLPPVTQPSILSFPPRPTVGPIVVDPPAMNMALMPQLPTVQMAQIASLNVDCAKESMVVKIKFDRPFGGLIYSKGFHNNLDCHYVRYGTNRDSYEFTIRLESCGSQWVDALASGGQAYLENVIIIQNEPGIQEIWDTSRSIRCFWEGSLEKTVSYAFNIDMLDTQIVSFSGDSATASMDIQIGKGPNAPSVNGLVKIGDTLTMVVAIEGDPGFDVQVQECIAHDGDRANAVTLTDKNGCVLKKKLMGPWQKTTQTGRPGVSLVAFSFFQAFKFPDQMEVFLECNVELCKNGCDVCPEDASLFDIRSNRSRRSANNATEISDVRLRRSLRVISNEDIAYKPDSHSVVTLTTGNRQTNQEDVCMALSSFIVGLVVILIILVISCIMTALLCVKIRSSTVGTESIYPPSSTYHAFSSSASKA</sequence>
<evidence type="ECO:0000313" key="5">
    <source>
        <dbReference type="EMBL" id="CAH0109186.1"/>
    </source>
</evidence>
<dbReference type="AlphaFoldDB" id="A0A8J2S4B8"/>
<keyword evidence="2" id="KW-0472">Membrane</keyword>
<dbReference type="EMBL" id="CAKKLH010000291">
    <property type="protein sequence ID" value="CAH0109186.1"/>
    <property type="molecule type" value="Genomic_DNA"/>
</dbReference>
<comment type="caution">
    <text evidence="5">The sequence shown here is derived from an EMBL/GenBank/DDBJ whole genome shotgun (WGS) entry which is preliminary data.</text>
</comment>
<dbReference type="Pfam" id="PF00100">
    <property type="entry name" value="Zona_pellucida"/>
    <property type="match status" value="1"/>
</dbReference>
<dbReference type="Gene3D" id="2.60.40.4100">
    <property type="entry name" value="Zona pellucida, ZP-C domain"/>
    <property type="match status" value="1"/>
</dbReference>
<proteinExistence type="predicted"/>
<organism evidence="5 6">
    <name type="scientific">Daphnia galeata</name>
    <dbReference type="NCBI Taxonomy" id="27404"/>
    <lineage>
        <taxon>Eukaryota</taxon>
        <taxon>Metazoa</taxon>
        <taxon>Ecdysozoa</taxon>
        <taxon>Arthropoda</taxon>
        <taxon>Crustacea</taxon>
        <taxon>Branchiopoda</taxon>
        <taxon>Diplostraca</taxon>
        <taxon>Cladocera</taxon>
        <taxon>Anomopoda</taxon>
        <taxon>Daphniidae</taxon>
        <taxon>Daphnia</taxon>
    </lineage>
</organism>
<evidence type="ECO:0000256" key="3">
    <source>
        <dbReference type="SAM" id="SignalP"/>
    </source>
</evidence>
<dbReference type="PROSITE" id="PS51034">
    <property type="entry name" value="ZP_2"/>
    <property type="match status" value="1"/>
</dbReference>
<keyword evidence="1" id="KW-1015">Disulfide bond</keyword>
<reference evidence="5" key="1">
    <citation type="submission" date="2021-11" db="EMBL/GenBank/DDBJ databases">
        <authorList>
            <person name="Schell T."/>
        </authorList>
    </citation>
    <scope>NUCLEOTIDE SEQUENCE</scope>
    <source>
        <strain evidence="5">M5</strain>
    </source>
</reference>
<keyword evidence="2" id="KW-0812">Transmembrane</keyword>
<dbReference type="SMART" id="SM00241">
    <property type="entry name" value="ZP"/>
    <property type="match status" value="1"/>
</dbReference>
<dbReference type="OrthoDB" id="10068552at2759"/>
<dbReference type="PANTHER" id="PTHR46560">
    <property type="entry name" value="CYPHER, ISOFORM B"/>
    <property type="match status" value="1"/>
</dbReference>
<evidence type="ECO:0000256" key="2">
    <source>
        <dbReference type="SAM" id="Phobius"/>
    </source>
</evidence>
<feature type="transmembrane region" description="Helical" evidence="2">
    <location>
        <begin position="521"/>
        <end position="549"/>
    </location>
</feature>
<evidence type="ECO:0000313" key="6">
    <source>
        <dbReference type="Proteomes" id="UP000789390"/>
    </source>
</evidence>
<dbReference type="InterPro" id="IPR001507">
    <property type="entry name" value="ZP_dom"/>
</dbReference>
<feature type="domain" description="ZP" evidence="4">
    <location>
        <begin position="210"/>
        <end position="461"/>
    </location>
</feature>